<dbReference type="PROSITE" id="PS00622">
    <property type="entry name" value="HTH_LUXR_1"/>
    <property type="match status" value="1"/>
</dbReference>
<dbReference type="InterPro" id="IPR016032">
    <property type="entry name" value="Sig_transdc_resp-reg_C-effctor"/>
</dbReference>
<dbReference type="Gene3D" id="3.40.50.2300">
    <property type="match status" value="1"/>
</dbReference>
<dbReference type="Proteomes" id="UP000295741">
    <property type="component" value="Unassembled WGS sequence"/>
</dbReference>
<feature type="modified residue" description="4-aspartylphosphate" evidence="3">
    <location>
        <position position="56"/>
    </location>
</feature>
<dbReference type="PANTHER" id="PTHR43214:SF43">
    <property type="entry name" value="TWO-COMPONENT RESPONSE REGULATOR"/>
    <property type="match status" value="1"/>
</dbReference>
<dbReference type="SMART" id="SM00448">
    <property type="entry name" value="REC"/>
    <property type="match status" value="1"/>
</dbReference>
<dbReference type="EMBL" id="SNWP01000010">
    <property type="protein sequence ID" value="TDO29408.1"/>
    <property type="molecule type" value="Genomic_DNA"/>
</dbReference>
<dbReference type="Pfam" id="PF00196">
    <property type="entry name" value="GerE"/>
    <property type="match status" value="1"/>
</dbReference>
<dbReference type="SMART" id="SM00421">
    <property type="entry name" value="HTH_LUXR"/>
    <property type="match status" value="1"/>
</dbReference>
<dbReference type="GO" id="GO:0000160">
    <property type="term" value="P:phosphorelay signal transduction system"/>
    <property type="evidence" value="ECO:0007669"/>
    <property type="project" value="InterPro"/>
</dbReference>
<name>A0A4V3C5D3_9BACT</name>
<organism evidence="6 7">
    <name type="scientific">Sediminibacterium goheungense</name>
    <dbReference type="NCBI Taxonomy" id="1086393"/>
    <lineage>
        <taxon>Bacteria</taxon>
        <taxon>Pseudomonadati</taxon>
        <taxon>Bacteroidota</taxon>
        <taxon>Chitinophagia</taxon>
        <taxon>Chitinophagales</taxon>
        <taxon>Chitinophagaceae</taxon>
        <taxon>Sediminibacterium</taxon>
    </lineage>
</organism>
<evidence type="ECO:0000256" key="2">
    <source>
        <dbReference type="ARBA" id="ARBA00023125"/>
    </source>
</evidence>
<dbReference type="Pfam" id="PF00072">
    <property type="entry name" value="Response_reg"/>
    <property type="match status" value="1"/>
</dbReference>
<evidence type="ECO:0000313" key="6">
    <source>
        <dbReference type="EMBL" id="TDO29408.1"/>
    </source>
</evidence>
<evidence type="ECO:0000313" key="7">
    <source>
        <dbReference type="Proteomes" id="UP000295741"/>
    </source>
</evidence>
<evidence type="ECO:0000259" key="4">
    <source>
        <dbReference type="PROSITE" id="PS50043"/>
    </source>
</evidence>
<dbReference type="PROSITE" id="PS50043">
    <property type="entry name" value="HTH_LUXR_2"/>
    <property type="match status" value="1"/>
</dbReference>
<dbReference type="CDD" id="cd17535">
    <property type="entry name" value="REC_NarL-like"/>
    <property type="match status" value="1"/>
</dbReference>
<dbReference type="PROSITE" id="PS50110">
    <property type="entry name" value="RESPONSE_REGULATORY"/>
    <property type="match status" value="1"/>
</dbReference>
<proteinExistence type="predicted"/>
<dbReference type="GO" id="GO:0006355">
    <property type="term" value="P:regulation of DNA-templated transcription"/>
    <property type="evidence" value="ECO:0007669"/>
    <property type="project" value="InterPro"/>
</dbReference>
<dbReference type="CDD" id="cd06170">
    <property type="entry name" value="LuxR_C_like"/>
    <property type="match status" value="1"/>
</dbReference>
<evidence type="ECO:0000259" key="5">
    <source>
        <dbReference type="PROSITE" id="PS50110"/>
    </source>
</evidence>
<keyword evidence="1 3" id="KW-0597">Phosphoprotein</keyword>
<comment type="caution">
    <text evidence="6">The sequence shown here is derived from an EMBL/GenBank/DDBJ whole genome shotgun (WGS) entry which is preliminary data.</text>
</comment>
<dbReference type="PANTHER" id="PTHR43214">
    <property type="entry name" value="TWO-COMPONENT RESPONSE REGULATOR"/>
    <property type="match status" value="1"/>
</dbReference>
<dbReference type="AlphaFoldDB" id="A0A4V3C5D3"/>
<dbReference type="PRINTS" id="PR00038">
    <property type="entry name" value="HTHLUXR"/>
</dbReference>
<sequence>MKKLSIAIADDHKIFAEGIQSVTKEISWLSWVGQAYSAKETLALYKEKRPDVLLLDYHLPDGKGVDVAREILKENPLAIILMLSMENDNDIIYQCKTAGVMGYLIKNLSSDELLSAIEEAVSGKTVFMWSAEKPAAKPQADVLSKREKEIIQLIRQGLTSHEIANKLFLSTYTVDTHRRNILRKLDLKNTAMMVLYAQQHQL</sequence>
<dbReference type="InterPro" id="IPR001789">
    <property type="entry name" value="Sig_transdc_resp-reg_receiver"/>
</dbReference>
<dbReference type="GO" id="GO:0003677">
    <property type="term" value="F:DNA binding"/>
    <property type="evidence" value="ECO:0007669"/>
    <property type="project" value="UniProtKB-KW"/>
</dbReference>
<dbReference type="OrthoDB" id="9797341at2"/>
<keyword evidence="2" id="KW-0238">DNA-binding</keyword>
<reference evidence="6 7" key="1">
    <citation type="submission" date="2019-03" db="EMBL/GenBank/DDBJ databases">
        <title>Genomic Encyclopedia of Archaeal and Bacterial Type Strains, Phase II (KMG-II): from individual species to whole genera.</title>
        <authorList>
            <person name="Goeker M."/>
        </authorList>
    </citation>
    <scope>NUCLEOTIDE SEQUENCE [LARGE SCALE GENOMIC DNA]</scope>
    <source>
        <strain evidence="6 7">DSM 28323</strain>
    </source>
</reference>
<feature type="domain" description="Response regulatory" evidence="5">
    <location>
        <begin position="5"/>
        <end position="121"/>
    </location>
</feature>
<gene>
    <name evidence="6" type="ORF">BC659_1497</name>
</gene>
<dbReference type="InterPro" id="IPR000792">
    <property type="entry name" value="Tscrpt_reg_LuxR_C"/>
</dbReference>
<evidence type="ECO:0000256" key="3">
    <source>
        <dbReference type="PROSITE-ProRule" id="PRU00169"/>
    </source>
</evidence>
<accession>A0A4V3C5D3</accession>
<dbReference type="SUPFAM" id="SSF46894">
    <property type="entry name" value="C-terminal effector domain of the bipartite response regulators"/>
    <property type="match status" value="1"/>
</dbReference>
<keyword evidence="7" id="KW-1185">Reference proteome</keyword>
<dbReference type="InterPro" id="IPR011006">
    <property type="entry name" value="CheY-like_superfamily"/>
</dbReference>
<dbReference type="InterPro" id="IPR039420">
    <property type="entry name" value="WalR-like"/>
</dbReference>
<dbReference type="RefSeq" id="WP_133474010.1">
    <property type="nucleotide sequence ID" value="NZ_SNWP01000010.1"/>
</dbReference>
<dbReference type="InterPro" id="IPR058245">
    <property type="entry name" value="NreC/VraR/RcsB-like_REC"/>
</dbReference>
<feature type="domain" description="HTH luxR-type" evidence="4">
    <location>
        <begin position="136"/>
        <end position="201"/>
    </location>
</feature>
<dbReference type="SUPFAM" id="SSF52172">
    <property type="entry name" value="CheY-like"/>
    <property type="match status" value="1"/>
</dbReference>
<evidence type="ECO:0000256" key="1">
    <source>
        <dbReference type="ARBA" id="ARBA00022553"/>
    </source>
</evidence>
<protein>
    <submittedName>
        <fullName evidence="6">LuxR family two component transcriptional regulator</fullName>
    </submittedName>
</protein>